<dbReference type="Proteomes" id="UP000001816">
    <property type="component" value="Chromosome"/>
</dbReference>
<organism evidence="2 3">
    <name type="scientific">Caulobacter vibrioides (strain ATCC 19089 / CIP 103742 / CB 15)</name>
    <name type="common">Caulobacter crescentus</name>
    <dbReference type="NCBI Taxonomy" id="190650"/>
    <lineage>
        <taxon>Bacteria</taxon>
        <taxon>Pseudomonadati</taxon>
        <taxon>Pseudomonadota</taxon>
        <taxon>Alphaproteobacteria</taxon>
        <taxon>Caulobacterales</taxon>
        <taxon>Caulobacteraceae</taxon>
        <taxon>Caulobacter</taxon>
    </lineage>
</organism>
<proteinExistence type="predicted"/>
<dbReference type="PIR" id="E87471">
    <property type="entry name" value="E87471"/>
</dbReference>
<evidence type="ECO:0000313" key="3">
    <source>
        <dbReference type="Proteomes" id="UP000001816"/>
    </source>
</evidence>
<dbReference type="BioCyc" id="CAULO:CC1793-MONOMER"/>
<dbReference type="EnsemblBacteria" id="AAK23769">
    <property type="protein sequence ID" value="AAK23769"/>
    <property type="gene ID" value="CC_1793"/>
</dbReference>
<keyword evidence="3" id="KW-1185">Reference proteome</keyword>
<feature type="region of interest" description="Disordered" evidence="1">
    <location>
        <begin position="1"/>
        <end position="68"/>
    </location>
</feature>
<evidence type="ECO:0000313" key="2">
    <source>
        <dbReference type="EMBL" id="AAK23769.1"/>
    </source>
</evidence>
<sequence>MRRHAPQKPLGDQALGVGEEAGLGLRDEASDLSDLPRDAGRASAPAQPLGLGAQRPYRRRAASAAMMV</sequence>
<gene>
    <name evidence="2" type="ordered locus">CC_1793</name>
</gene>
<accession>Q9A7D0</accession>
<dbReference type="EMBL" id="AE005673">
    <property type="protein sequence ID" value="AAK23769.1"/>
    <property type="molecule type" value="Genomic_DNA"/>
</dbReference>
<feature type="compositionally biased region" description="Basic and acidic residues" evidence="1">
    <location>
        <begin position="25"/>
        <end position="40"/>
    </location>
</feature>
<name>Q9A7D0_CAUVC</name>
<protein>
    <submittedName>
        <fullName evidence="2">Uncharacterized protein</fullName>
    </submittedName>
</protein>
<feature type="compositionally biased region" description="Low complexity" evidence="1">
    <location>
        <begin position="14"/>
        <end position="24"/>
    </location>
</feature>
<reference evidence="2 3" key="1">
    <citation type="journal article" date="2001" name="Proc. Natl. Acad. Sci. U.S.A.">
        <title>Complete genome sequence of Caulobacter crescentus.</title>
        <authorList>
            <person name="Nierman W.C."/>
            <person name="Feldblyum T.V."/>
            <person name="Laub M.T."/>
            <person name="Paulsen I.T."/>
            <person name="Nelson K.E."/>
            <person name="Eisen J.A."/>
            <person name="Heidelberg J.F."/>
            <person name="Alley M.R."/>
            <person name="Ohta N."/>
            <person name="Maddock J.R."/>
            <person name="Potocka I."/>
            <person name="Nelson W.C."/>
            <person name="Newton A."/>
            <person name="Stephens C."/>
            <person name="Phadke N.D."/>
            <person name="Ely B."/>
            <person name="DeBoy R.T."/>
            <person name="Dodson R.J."/>
            <person name="Durkin A.S."/>
            <person name="Gwinn M.L."/>
            <person name="Haft D.H."/>
            <person name="Kolonay J.F."/>
            <person name="Smit J."/>
            <person name="Craven M.B."/>
            <person name="Khouri H."/>
            <person name="Shetty J."/>
            <person name="Berry K."/>
            <person name="Utterback T."/>
            <person name="Tran K."/>
            <person name="Wolf A."/>
            <person name="Vamathevan J."/>
            <person name="Ermolaeva M."/>
            <person name="White O."/>
            <person name="Salzberg S.L."/>
            <person name="Venter J.C."/>
            <person name="Shapiro L."/>
            <person name="Fraser C.M."/>
        </authorList>
    </citation>
    <scope>NUCLEOTIDE SEQUENCE [LARGE SCALE GENOMIC DNA]</scope>
    <source>
        <strain evidence="3">ATCC 19089 / CB15</strain>
    </source>
</reference>
<evidence type="ECO:0000256" key="1">
    <source>
        <dbReference type="SAM" id="MobiDB-lite"/>
    </source>
</evidence>
<dbReference type="HOGENOM" id="CLU_2786268_0_0_5"/>
<dbReference type="STRING" id="190650.CC_1793"/>
<dbReference type="KEGG" id="ccr:CC_1793"/>
<dbReference type="AlphaFoldDB" id="Q9A7D0"/>